<reference evidence="1 2" key="1">
    <citation type="journal article" date="2020" name="Biotechnol. Biofuels">
        <title>New insights from the biogas microbiome by comprehensive genome-resolved metagenomics of nearly 1600 species originating from multiple anaerobic digesters.</title>
        <authorList>
            <person name="Campanaro S."/>
            <person name="Treu L."/>
            <person name="Rodriguez-R L.M."/>
            <person name="Kovalovszki A."/>
            <person name="Ziels R.M."/>
            <person name="Maus I."/>
            <person name="Zhu X."/>
            <person name="Kougias P.G."/>
            <person name="Basile A."/>
            <person name="Luo G."/>
            <person name="Schluter A."/>
            <person name="Konstantinidis K.T."/>
            <person name="Angelidaki I."/>
        </authorList>
    </citation>
    <scope>NUCLEOTIDE SEQUENCE [LARGE SCALE GENOMIC DNA]</scope>
    <source>
        <strain evidence="1">AS27yjCOA_65</strain>
    </source>
</reference>
<name>A0A7X9FPK2_9DELT</name>
<dbReference type="AlphaFoldDB" id="A0A7X9FPK2"/>
<protein>
    <recommendedName>
        <fullName evidence="3">DUF4402 domain-containing protein</fullName>
    </recommendedName>
</protein>
<accession>A0A7X9FPK2</accession>
<evidence type="ECO:0000313" key="1">
    <source>
        <dbReference type="EMBL" id="NMC61891.1"/>
    </source>
</evidence>
<dbReference type="Proteomes" id="UP000524246">
    <property type="component" value="Unassembled WGS sequence"/>
</dbReference>
<evidence type="ECO:0008006" key="3">
    <source>
        <dbReference type="Google" id="ProtNLM"/>
    </source>
</evidence>
<organism evidence="1 2">
    <name type="scientific">SAR324 cluster bacterium</name>
    <dbReference type="NCBI Taxonomy" id="2024889"/>
    <lineage>
        <taxon>Bacteria</taxon>
        <taxon>Deltaproteobacteria</taxon>
        <taxon>SAR324 cluster</taxon>
    </lineage>
</organism>
<dbReference type="EMBL" id="JAAZON010000071">
    <property type="protein sequence ID" value="NMC61891.1"/>
    <property type="molecule type" value="Genomic_DNA"/>
</dbReference>
<comment type="caution">
    <text evidence="1">The sequence shown here is derived from an EMBL/GenBank/DDBJ whole genome shotgun (WGS) entry which is preliminary data.</text>
</comment>
<evidence type="ECO:0000313" key="2">
    <source>
        <dbReference type="Proteomes" id="UP000524246"/>
    </source>
</evidence>
<proteinExistence type="predicted"/>
<sequence>MKDLFSYRLLSFLFSMHILMLFPFTVAAQSVTVSLTIPTQQQIFDVSDIDFGSYTGSGNPSEKRSVCIRNNTATGYYNISAKGSGTSDAFTVTNGSNPIAYKVYWYDNNDSRKDTISSPNSTLSNRIGATIAETCSSGNASIEIEFQKSALMQAPAGYYSGTIHLMLSPPSS</sequence>
<gene>
    <name evidence="1" type="ORF">GYA55_01845</name>
</gene>